<dbReference type="AlphaFoldDB" id="A0A1I2D4R7"/>
<dbReference type="Pfam" id="PF07883">
    <property type="entry name" value="Cupin_2"/>
    <property type="match status" value="1"/>
</dbReference>
<keyword evidence="3" id="KW-1185">Reference proteome</keyword>
<dbReference type="SUPFAM" id="SSF51182">
    <property type="entry name" value="RmlC-like cupins"/>
    <property type="match status" value="1"/>
</dbReference>
<feature type="domain" description="Cupin type-2" evidence="1">
    <location>
        <begin position="56"/>
        <end position="107"/>
    </location>
</feature>
<gene>
    <name evidence="2" type="ORF">SAMN05192532_103410</name>
</gene>
<accession>A0A1I2D4R7</accession>
<dbReference type="RefSeq" id="WP_177194774.1">
    <property type="nucleotide sequence ID" value="NZ_FONT01000003.1"/>
</dbReference>
<dbReference type="Proteomes" id="UP000199516">
    <property type="component" value="Unassembled WGS sequence"/>
</dbReference>
<dbReference type="EMBL" id="FONT01000003">
    <property type="protein sequence ID" value="SFE75516.1"/>
    <property type="molecule type" value="Genomic_DNA"/>
</dbReference>
<evidence type="ECO:0000313" key="3">
    <source>
        <dbReference type="Proteomes" id="UP000199516"/>
    </source>
</evidence>
<evidence type="ECO:0000259" key="1">
    <source>
        <dbReference type="Pfam" id="PF07883"/>
    </source>
</evidence>
<reference evidence="2 3" key="1">
    <citation type="submission" date="2016-10" db="EMBL/GenBank/DDBJ databases">
        <authorList>
            <person name="de Groot N.N."/>
        </authorList>
    </citation>
    <scope>NUCLEOTIDE SEQUENCE [LARGE SCALE GENOMIC DNA]</scope>
    <source>
        <strain evidence="2 3">DSM 23995</strain>
    </source>
</reference>
<dbReference type="InterPro" id="IPR013096">
    <property type="entry name" value="Cupin_2"/>
</dbReference>
<name>A0A1I2D4R7_9BACI</name>
<evidence type="ECO:0000313" key="2">
    <source>
        <dbReference type="EMBL" id="SFE75516.1"/>
    </source>
</evidence>
<protein>
    <submittedName>
        <fullName evidence="2">Cupin domain-containing protein</fullName>
    </submittedName>
</protein>
<organism evidence="2 3">
    <name type="scientific">Alteribacillus iranensis</name>
    <dbReference type="NCBI Taxonomy" id="930128"/>
    <lineage>
        <taxon>Bacteria</taxon>
        <taxon>Bacillati</taxon>
        <taxon>Bacillota</taxon>
        <taxon>Bacilli</taxon>
        <taxon>Bacillales</taxon>
        <taxon>Bacillaceae</taxon>
        <taxon>Alteribacillus</taxon>
    </lineage>
</organism>
<dbReference type="InterPro" id="IPR011051">
    <property type="entry name" value="RmlC_Cupin_sf"/>
</dbReference>
<proteinExistence type="predicted"/>
<sequence length="110" mass="12330">MSNTNLSKVKVSKKDETFTADKASTGAFSRWLETDKQRLRVVKYPTGYEADHVCYEGHAFFVTEGSIKIEMGEEVAEWETGDAFIIPGDVPHRVFNPYDDDATVVVVDHG</sequence>
<dbReference type="InterPro" id="IPR014710">
    <property type="entry name" value="RmlC-like_jellyroll"/>
</dbReference>
<dbReference type="Gene3D" id="2.60.120.10">
    <property type="entry name" value="Jelly Rolls"/>
    <property type="match status" value="1"/>
</dbReference>